<reference evidence="2 3" key="1">
    <citation type="submission" date="2020-05" db="EMBL/GenBank/DDBJ databases">
        <title>Whole genome sequencing and identification of novel metabolites from Paenibacillus alvei strain JR949.</title>
        <authorList>
            <person name="Rajendhran J."/>
            <person name="Sree Pranav P."/>
            <person name="Mahalakshmi B."/>
            <person name="Karthikeyan R."/>
        </authorList>
    </citation>
    <scope>NUCLEOTIDE SEQUENCE [LARGE SCALE GENOMIC DNA]</scope>
    <source>
        <strain evidence="2 3">JR949</strain>
    </source>
</reference>
<dbReference type="Proteomes" id="UP000552038">
    <property type="component" value="Unassembled WGS sequence"/>
</dbReference>
<name>A0AAP7A0T9_PAEAL</name>
<dbReference type="GO" id="GO:0050660">
    <property type="term" value="F:flavin adenine dinucleotide binding"/>
    <property type="evidence" value="ECO:0007669"/>
    <property type="project" value="InterPro"/>
</dbReference>
<accession>A0AAP7A0T9</accession>
<protein>
    <recommendedName>
        <fullName evidence="1">Berberine/berberine-like domain-containing protein</fullName>
    </recommendedName>
</protein>
<dbReference type="InterPro" id="IPR016169">
    <property type="entry name" value="FAD-bd_PCMH_sub2"/>
</dbReference>
<dbReference type="GO" id="GO:0016491">
    <property type="term" value="F:oxidoreductase activity"/>
    <property type="evidence" value="ECO:0007669"/>
    <property type="project" value="InterPro"/>
</dbReference>
<feature type="domain" description="Berberine/berberine-like" evidence="1">
    <location>
        <begin position="4"/>
        <end position="40"/>
    </location>
</feature>
<organism evidence="2 3">
    <name type="scientific">Paenibacillus alvei</name>
    <name type="common">Bacillus alvei</name>
    <dbReference type="NCBI Taxonomy" id="44250"/>
    <lineage>
        <taxon>Bacteria</taxon>
        <taxon>Bacillati</taxon>
        <taxon>Bacillota</taxon>
        <taxon>Bacilli</taxon>
        <taxon>Bacillales</taxon>
        <taxon>Paenibacillaceae</taxon>
        <taxon>Paenibacillus</taxon>
    </lineage>
</organism>
<dbReference type="AlphaFoldDB" id="A0AAP7A0T9"/>
<dbReference type="Pfam" id="PF08031">
    <property type="entry name" value="BBE"/>
    <property type="match status" value="1"/>
</dbReference>
<dbReference type="InterPro" id="IPR012951">
    <property type="entry name" value="BBE"/>
</dbReference>
<evidence type="ECO:0000313" key="2">
    <source>
        <dbReference type="EMBL" id="NOJ73286.1"/>
    </source>
</evidence>
<comment type="caution">
    <text evidence="2">The sequence shown here is derived from an EMBL/GenBank/DDBJ whole genome shotgun (WGS) entry which is preliminary data.</text>
</comment>
<dbReference type="RefSeq" id="WP_163980007.1">
    <property type="nucleotide sequence ID" value="NZ_JABFOR010000041.1"/>
</dbReference>
<dbReference type="Gene3D" id="3.30.465.10">
    <property type="match status" value="1"/>
</dbReference>
<gene>
    <name evidence="2" type="ORF">HMI46_22395</name>
</gene>
<evidence type="ECO:0000259" key="1">
    <source>
        <dbReference type="Pfam" id="PF08031"/>
    </source>
</evidence>
<sequence length="40" mass="4744">MKSKLRNYEKAYLGRNAECLRAISQKYDPLHGFQFPQSVR</sequence>
<dbReference type="EMBL" id="JABFOR010000041">
    <property type="protein sequence ID" value="NOJ73286.1"/>
    <property type="molecule type" value="Genomic_DNA"/>
</dbReference>
<proteinExistence type="predicted"/>
<evidence type="ECO:0000313" key="3">
    <source>
        <dbReference type="Proteomes" id="UP000552038"/>
    </source>
</evidence>